<reference evidence="4 5" key="1">
    <citation type="submission" date="2018-07" db="EMBL/GenBank/DDBJ databases">
        <title>Genome sequences of Haloplanus sp. CBA1113.</title>
        <authorList>
            <person name="Kim Y.B."/>
            <person name="Roh S.W."/>
        </authorList>
    </citation>
    <scope>NUCLEOTIDE SEQUENCE [LARGE SCALE GENOMIC DNA]</scope>
    <source>
        <strain evidence="4 5">CBA1113</strain>
    </source>
</reference>
<feature type="domain" description="Archaeal Type IV pilin N-terminal" evidence="3">
    <location>
        <begin position="4"/>
        <end position="73"/>
    </location>
</feature>
<keyword evidence="5" id="KW-1185">Reference proteome</keyword>
<dbReference type="GeneID" id="37284968"/>
<evidence type="ECO:0000256" key="1">
    <source>
        <dbReference type="SAM" id="MobiDB-lite"/>
    </source>
</evidence>
<feature type="region of interest" description="Disordered" evidence="1">
    <location>
        <begin position="136"/>
        <end position="164"/>
    </location>
</feature>
<dbReference type="OrthoDB" id="118020at2157"/>
<organism evidence="4 5">
    <name type="scientific">Haloplanus rubicundus</name>
    <dbReference type="NCBI Taxonomy" id="1547898"/>
    <lineage>
        <taxon>Archaea</taxon>
        <taxon>Methanobacteriati</taxon>
        <taxon>Methanobacteriota</taxon>
        <taxon>Stenosarchaea group</taxon>
        <taxon>Halobacteria</taxon>
        <taxon>Halobacteriales</taxon>
        <taxon>Haloferacaceae</taxon>
        <taxon>Haloplanus</taxon>
    </lineage>
</organism>
<sequence>MNRAQSEAVGTVLLLTMVVIGVSVVGYVALGAIEPDDSPAVDVKSTVTDSTLALTHWSGDSLPGDDLTVVVRYGGSEERYDFATDGSYGADATFDPGDEWRLDGAVPYAVGDRVEVRLIHDPSNTVLFRGRRVAATPTPTATPAPPAAVVPDKNDMMRRDEGLA</sequence>
<dbReference type="RefSeq" id="WP_114586973.1">
    <property type="nucleotide sequence ID" value="NZ_CP031150.1"/>
</dbReference>
<keyword evidence="2" id="KW-0472">Membrane</keyword>
<dbReference type="EMBL" id="CP031150">
    <property type="protein sequence ID" value="AXG07852.1"/>
    <property type="molecule type" value="Genomic_DNA"/>
</dbReference>
<dbReference type="Pfam" id="PF07790">
    <property type="entry name" value="Pilin_N"/>
    <property type="match status" value="1"/>
</dbReference>
<dbReference type="Proteomes" id="UP000253273">
    <property type="component" value="Chromosome"/>
</dbReference>
<evidence type="ECO:0000259" key="3">
    <source>
        <dbReference type="Pfam" id="PF07790"/>
    </source>
</evidence>
<keyword evidence="2" id="KW-1133">Transmembrane helix</keyword>
<feature type="compositionally biased region" description="Basic and acidic residues" evidence="1">
    <location>
        <begin position="152"/>
        <end position="164"/>
    </location>
</feature>
<dbReference type="InterPro" id="IPR012859">
    <property type="entry name" value="Pilin_N_archaeal"/>
</dbReference>
<dbReference type="AlphaFoldDB" id="A0A345E6N0"/>
<evidence type="ECO:0000313" key="5">
    <source>
        <dbReference type="Proteomes" id="UP000253273"/>
    </source>
</evidence>
<keyword evidence="2" id="KW-0812">Transmembrane</keyword>
<dbReference type="KEGG" id="haj:DU500_16245"/>
<gene>
    <name evidence="4" type="ORF">DU500_16245</name>
</gene>
<protein>
    <submittedName>
        <fullName evidence="4">Type IV pilin</fullName>
    </submittedName>
</protein>
<evidence type="ECO:0000313" key="4">
    <source>
        <dbReference type="EMBL" id="AXG07852.1"/>
    </source>
</evidence>
<accession>A0A345E6N0</accession>
<feature type="transmembrane region" description="Helical" evidence="2">
    <location>
        <begin position="12"/>
        <end position="33"/>
    </location>
</feature>
<name>A0A345E6N0_9EURY</name>
<evidence type="ECO:0000256" key="2">
    <source>
        <dbReference type="SAM" id="Phobius"/>
    </source>
</evidence>
<proteinExistence type="predicted"/>